<evidence type="ECO:0000256" key="2">
    <source>
        <dbReference type="SAM" id="Phobius"/>
    </source>
</evidence>
<dbReference type="EMBL" id="MOMC01000003">
    <property type="protein sequence ID" value="ONH33602.1"/>
    <property type="molecule type" value="Genomic_DNA"/>
</dbReference>
<keyword evidence="4" id="KW-1185">Reference proteome</keyword>
<sequence length="210" mass="20718">MAGRRKEYRTWDEFSASERRRGLTVLGGAGLVAVVAVVWVYGGTGGGGTPVGAPPPAMSAAAVVESPAGTGPDLDEWYAAIDGYRTDIGLAEADVRKAIAEANGVALQPACALLETRAAAAGSAGVAAPAGAVGQAWTDGLSAFRQAAGSCAQLFDGTQVPVSTLLNETSTSLDAADSAWTALSSSSSPQIAAAAGSDDPPAPTTSPVAG</sequence>
<reference evidence="4" key="1">
    <citation type="submission" date="2016-10" db="EMBL/GenBank/DDBJ databases">
        <title>Frankia sp. NRRL B-16386 Genome sequencing.</title>
        <authorList>
            <person name="Ghodhbane-Gtari F."/>
            <person name="Swanson E."/>
            <person name="Gueddou A."/>
            <person name="Hezbri K."/>
            <person name="Ktari K."/>
            <person name="Nouioui I."/>
            <person name="Morris K."/>
            <person name="Simpson S."/>
            <person name="Abebe-Akele F."/>
            <person name="Thomas K."/>
            <person name="Gtari M."/>
            <person name="Tisa L.S."/>
        </authorList>
    </citation>
    <scope>NUCLEOTIDE SEQUENCE [LARGE SCALE GENOMIC DNA]</scope>
    <source>
        <strain evidence="4">NRRL B-16386</strain>
    </source>
</reference>
<gene>
    <name evidence="3" type="ORF">BL253_00835</name>
</gene>
<keyword evidence="2" id="KW-0472">Membrane</keyword>
<evidence type="ECO:0000256" key="1">
    <source>
        <dbReference type="SAM" id="MobiDB-lite"/>
    </source>
</evidence>
<accession>A0A1V2IK58</accession>
<dbReference type="RefSeq" id="WP_076812453.1">
    <property type="nucleotide sequence ID" value="NZ_MOMC01000003.1"/>
</dbReference>
<organism evidence="3 4">
    <name type="scientific">Pseudofrankia asymbiotica</name>
    <dbReference type="NCBI Taxonomy" id="1834516"/>
    <lineage>
        <taxon>Bacteria</taxon>
        <taxon>Bacillati</taxon>
        <taxon>Actinomycetota</taxon>
        <taxon>Actinomycetes</taxon>
        <taxon>Frankiales</taxon>
        <taxon>Frankiaceae</taxon>
        <taxon>Pseudofrankia</taxon>
    </lineage>
</organism>
<keyword evidence="2" id="KW-1133">Transmembrane helix</keyword>
<proteinExistence type="predicted"/>
<dbReference type="AlphaFoldDB" id="A0A1V2IK58"/>
<feature type="transmembrane region" description="Helical" evidence="2">
    <location>
        <begin position="21"/>
        <end position="41"/>
    </location>
</feature>
<comment type="caution">
    <text evidence="3">The sequence shown here is derived from an EMBL/GenBank/DDBJ whole genome shotgun (WGS) entry which is preliminary data.</text>
</comment>
<feature type="region of interest" description="Disordered" evidence="1">
    <location>
        <begin position="189"/>
        <end position="210"/>
    </location>
</feature>
<feature type="compositionally biased region" description="Low complexity" evidence="1">
    <location>
        <begin position="189"/>
        <end position="199"/>
    </location>
</feature>
<evidence type="ECO:0000313" key="3">
    <source>
        <dbReference type="EMBL" id="ONH33602.1"/>
    </source>
</evidence>
<dbReference type="OrthoDB" id="3213588at2"/>
<dbReference type="Proteomes" id="UP000188929">
    <property type="component" value="Unassembled WGS sequence"/>
</dbReference>
<protein>
    <submittedName>
        <fullName evidence="3">Uncharacterized protein</fullName>
    </submittedName>
</protein>
<dbReference type="STRING" id="1834516.BL253_00835"/>
<keyword evidence="2" id="KW-0812">Transmembrane</keyword>
<name>A0A1V2IK58_9ACTN</name>
<evidence type="ECO:0000313" key="4">
    <source>
        <dbReference type="Proteomes" id="UP000188929"/>
    </source>
</evidence>